<protein>
    <submittedName>
        <fullName evidence="2">Transposase</fullName>
    </submittedName>
</protein>
<feature type="domain" description="DUF4277" evidence="1">
    <location>
        <begin position="1"/>
        <end position="30"/>
    </location>
</feature>
<dbReference type="Pfam" id="PF14104">
    <property type="entry name" value="DUF4277"/>
    <property type="match status" value="1"/>
</dbReference>
<dbReference type="InterPro" id="IPR025457">
    <property type="entry name" value="DUF4277"/>
</dbReference>
<dbReference type="EMBL" id="CP017675">
    <property type="protein sequence ID" value="APB33541.1"/>
    <property type="molecule type" value="Genomic_DNA"/>
</dbReference>
<evidence type="ECO:0000313" key="3">
    <source>
        <dbReference type="Proteomes" id="UP000180235"/>
    </source>
</evidence>
<accession>A0A1J0AC89</accession>
<sequence>MILNGLGFVSAPLYLFARFFVDKPVAHLLGCVDLMQDIAKHVKVDIITWVAGRRPALVFRNLETTTLLYLAIEKNIY</sequence>
<dbReference type="AlphaFoldDB" id="A0A1J0AC89"/>
<keyword evidence="3" id="KW-1185">Reference proteome</keyword>
<dbReference type="KEGG" id="glt:GlitD10_1221"/>
<reference evidence="2 3" key="1">
    <citation type="submission" date="2016-10" db="EMBL/GenBank/DDBJ databases">
        <title>Description of Gloeomargarita lithophora gen. nov., sp. nov., a thylakoid-bearing basal-branching cyanobacterium with intracellular carbonates, and proposal for Gloeomargaritales ord. nov.</title>
        <authorList>
            <person name="Moreira D."/>
            <person name="Tavera R."/>
            <person name="Benzerara K."/>
            <person name="Skouri-Panet F."/>
            <person name="Couradeau E."/>
            <person name="Gerard E."/>
            <person name="Loussert C."/>
            <person name="Novelo E."/>
            <person name="Zivanovic Y."/>
            <person name="Lopez-Garcia P."/>
        </authorList>
    </citation>
    <scope>NUCLEOTIDE SEQUENCE [LARGE SCALE GENOMIC DNA]</scope>
    <source>
        <strain evidence="2 3">D10</strain>
    </source>
</reference>
<gene>
    <name evidence="2" type="ORF">GlitD10_1221</name>
</gene>
<proteinExistence type="predicted"/>
<dbReference type="Proteomes" id="UP000180235">
    <property type="component" value="Chromosome"/>
</dbReference>
<evidence type="ECO:0000259" key="1">
    <source>
        <dbReference type="Pfam" id="PF14104"/>
    </source>
</evidence>
<organism evidence="2 3">
    <name type="scientific">Gloeomargarita lithophora Alchichica-D10</name>
    <dbReference type="NCBI Taxonomy" id="1188229"/>
    <lineage>
        <taxon>Bacteria</taxon>
        <taxon>Bacillati</taxon>
        <taxon>Cyanobacteriota</taxon>
        <taxon>Cyanophyceae</taxon>
        <taxon>Gloeomargaritales</taxon>
        <taxon>Gloeomargaritaceae</taxon>
        <taxon>Gloeomargarita</taxon>
    </lineage>
</organism>
<evidence type="ECO:0000313" key="2">
    <source>
        <dbReference type="EMBL" id="APB33541.1"/>
    </source>
</evidence>
<name>A0A1J0AC89_9CYAN</name>